<keyword evidence="2" id="KW-0808">Transferase</keyword>
<organism evidence="2 3">
    <name type="scientific">Oerskovia paurometabola</name>
    <dbReference type="NCBI Taxonomy" id="162170"/>
    <lineage>
        <taxon>Bacteria</taxon>
        <taxon>Bacillati</taxon>
        <taxon>Actinomycetota</taxon>
        <taxon>Actinomycetes</taxon>
        <taxon>Micrococcales</taxon>
        <taxon>Cellulomonadaceae</taxon>
        <taxon>Oerskovia</taxon>
    </lineage>
</organism>
<comment type="caution">
    <text evidence="2">The sequence shown here is derived from an EMBL/GenBank/DDBJ whole genome shotgun (WGS) entry which is preliminary data.</text>
</comment>
<dbReference type="Pfam" id="PF13302">
    <property type="entry name" value="Acetyltransf_3"/>
    <property type="match status" value="1"/>
</dbReference>
<gene>
    <name evidence="2" type="ORF">ACFP71_02865</name>
</gene>
<dbReference type="InterPro" id="IPR016181">
    <property type="entry name" value="Acyl_CoA_acyltransferase"/>
</dbReference>
<feature type="domain" description="N-acetyltransferase" evidence="1">
    <location>
        <begin position="27"/>
        <end position="161"/>
    </location>
</feature>
<dbReference type="InterPro" id="IPR000182">
    <property type="entry name" value="GNAT_dom"/>
</dbReference>
<dbReference type="RefSeq" id="WP_377535364.1">
    <property type="nucleotide sequence ID" value="NZ_JBHSTM010000002.1"/>
</dbReference>
<name>A0ABW1X6D8_9CELL</name>
<dbReference type="SUPFAM" id="SSF55729">
    <property type="entry name" value="Acyl-CoA N-acyltransferases (Nat)"/>
    <property type="match status" value="1"/>
</dbReference>
<protein>
    <submittedName>
        <fullName evidence="2">GNAT family N-acetyltransferase</fullName>
        <ecNumber evidence="2">2.3.-.-</ecNumber>
    </submittedName>
</protein>
<dbReference type="Gene3D" id="3.40.630.30">
    <property type="match status" value="1"/>
</dbReference>
<dbReference type="EC" id="2.3.-.-" evidence="2"/>
<dbReference type="PANTHER" id="PTHR43610:SF1">
    <property type="entry name" value="N-ACETYLTRANSFERASE DOMAIN-CONTAINING PROTEIN"/>
    <property type="match status" value="1"/>
</dbReference>
<sequence>MVLAATPACVLICAVQHDVHLEGHGFRLEPLAVAHAGALAQIVDPSMWAGMSATLPEGEVGMVNFIEDTRATRALTAFAVVDAGSGLVVGSTAFRDLSLDDRRVEIGRTFYARSTWGSLVNPVSKWLLLRHAFESWDVHRVGFRVDARNTRSLAAMRRLGAYEEGVMRGHRTAPDGTRADSVCFSILAHEWPGVELGLLARIMSPRIVPVLGPVGLTATGEPDAVGPGAGVPVGPPVLTVVPAVGELSLAGAGGFDAVAGSSPDRAAAADLPPVIAL</sequence>
<evidence type="ECO:0000313" key="3">
    <source>
        <dbReference type="Proteomes" id="UP001596305"/>
    </source>
</evidence>
<dbReference type="EMBL" id="JBHSTM010000002">
    <property type="protein sequence ID" value="MFC6423752.1"/>
    <property type="molecule type" value="Genomic_DNA"/>
</dbReference>
<keyword evidence="3" id="KW-1185">Reference proteome</keyword>
<reference evidence="3" key="1">
    <citation type="journal article" date="2019" name="Int. J. Syst. Evol. Microbiol.">
        <title>The Global Catalogue of Microorganisms (GCM) 10K type strain sequencing project: providing services to taxonomists for standard genome sequencing and annotation.</title>
        <authorList>
            <consortium name="The Broad Institute Genomics Platform"/>
            <consortium name="The Broad Institute Genome Sequencing Center for Infectious Disease"/>
            <person name="Wu L."/>
            <person name="Ma J."/>
        </authorList>
    </citation>
    <scope>NUCLEOTIDE SEQUENCE [LARGE SCALE GENOMIC DNA]</scope>
    <source>
        <strain evidence="3">CCUG 47105</strain>
    </source>
</reference>
<dbReference type="PANTHER" id="PTHR43610">
    <property type="entry name" value="BLL6696 PROTEIN"/>
    <property type="match status" value="1"/>
</dbReference>
<proteinExistence type="predicted"/>
<dbReference type="Proteomes" id="UP001596305">
    <property type="component" value="Unassembled WGS sequence"/>
</dbReference>
<keyword evidence="2" id="KW-0012">Acyltransferase</keyword>
<dbReference type="GO" id="GO:0016746">
    <property type="term" value="F:acyltransferase activity"/>
    <property type="evidence" value="ECO:0007669"/>
    <property type="project" value="UniProtKB-KW"/>
</dbReference>
<evidence type="ECO:0000313" key="2">
    <source>
        <dbReference type="EMBL" id="MFC6423752.1"/>
    </source>
</evidence>
<accession>A0ABW1X6D8</accession>
<evidence type="ECO:0000259" key="1">
    <source>
        <dbReference type="Pfam" id="PF13302"/>
    </source>
</evidence>